<gene>
    <name evidence="2" type="ORF">UFOPK2373_00346</name>
</gene>
<reference evidence="2" key="1">
    <citation type="submission" date="2020-05" db="EMBL/GenBank/DDBJ databases">
        <authorList>
            <person name="Chiriac C."/>
            <person name="Salcher M."/>
            <person name="Ghai R."/>
            <person name="Kavagutti S V."/>
        </authorList>
    </citation>
    <scope>NUCLEOTIDE SEQUENCE</scope>
</reference>
<keyword evidence="1" id="KW-1133">Transmembrane helix</keyword>
<name>A0A6J6NBP2_9ZZZZ</name>
<dbReference type="EMBL" id="CAEZXL010000039">
    <property type="protein sequence ID" value="CAB4682488.1"/>
    <property type="molecule type" value="Genomic_DNA"/>
</dbReference>
<keyword evidence="1" id="KW-0472">Membrane</keyword>
<keyword evidence="1" id="KW-0812">Transmembrane</keyword>
<evidence type="ECO:0000313" key="2">
    <source>
        <dbReference type="EMBL" id="CAB4682488.1"/>
    </source>
</evidence>
<proteinExistence type="predicted"/>
<accession>A0A6J6NBP2</accession>
<evidence type="ECO:0000256" key="1">
    <source>
        <dbReference type="SAM" id="Phobius"/>
    </source>
</evidence>
<feature type="transmembrane region" description="Helical" evidence="1">
    <location>
        <begin position="9"/>
        <end position="26"/>
    </location>
</feature>
<feature type="transmembrane region" description="Helical" evidence="1">
    <location>
        <begin position="38"/>
        <end position="57"/>
    </location>
</feature>
<organism evidence="2">
    <name type="scientific">freshwater metagenome</name>
    <dbReference type="NCBI Taxonomy" id="449393"/>
    <lineage>
        <taxon>unclassified sequences</taxon>
        <taxon>metagenomes</taxon>
        <taxon>ecological metagenomes</taxon>
    </lineage>
</organism>
<protein>
    <submittedName>
        <fullName evidence="2">Unannotated protein</fullName>
    </submittedName>
</protein>
<sequence>MFGLSKRQQNWLIVLAALFIASLWTWLDARQKGDNSGFMLVVYTFAILASFSTYLFLRARDKNNEALEALGKQLAILDRMADGTIEDEDYVFSTQKDEVVIARVNQTMLKEFRSNGSTRSGGYGGVSFPIFGRVRGNVGGYSGQSRRNPEESTPIDIGTSTYTNQRIVFAGENVVREFDLSKLVNLEAGDNGITLTIAVSNRDKASVLASINFDDLTPGIAASIAVAYQEGGKAEAVKKIKETKKQIQDAIDLEVAKSAKKG</sequence>
<dbReference type="AlphaFoldDB" id="A0A6J6NBP2"/>